<dbReference type="OrthoDB" id="9787800at2"/>
<evidence type="ECO:0000313" key="3">
    <source>
        <dbReference type="Proteomes" id="UP000255367"/>
    </source>
</evidence>
<dbReference type="AlphaFoldDB" id="A0A380NJA0"/>
<dbReference type="GO" id="GO:0016787">
    <property type="term" value="F:hydrolase activity"/>
    <property type="evidence" value="ECO:0007669"/>
    <property type="project" value="InterPro"/>
</dbReference>
<name>A0A380NJA0_9FIRM</name>
<dbReference type="InterPro" id="IPR029052">
    <property type="entry name" value="Metallo-depent_PP-like"/>
</dbReference>
<dbReference type="Proteomes" id="UP000255367">
    <property type="component" value="Unassembled WGS sequence"/>
</dbReference>
<dbReference type="Gene3D" id="3.60.21.10">
    <property type="match status" value="1"/>
</dbReference>
<gene>
    <name evidence="2" type="ORF">NCTC12020_00484</name>
</gene>
<proteinExistence type="predicted"/>
<evidence type="ECO:0000313" key="2">
    <source>
        <dbReference type="EMBL" id="SUP41105.1"/>
    </source>
</evidence>
<protein>
    <recommendedName>
        <fullName evidence="1">Calcineurin-like phosphoesterase domain-containing protein</fullName>
    </recommendedName>
</protein>
<feature type="domain" description="Calcineurin-like phosphoesterase" evidence="1">
    <location>
        <begin position="3"/>
        <end position="212"/>
    </location>
</feature>
<keyword evidence="3" id="KW-1185">Reference proteome</keyword>
<accession>A0A380NJA0</accession>
<evidence type="ECO:0000259" key="1">
    <source>
        <dbReference type="Pfam" id="PF00149"/>
    </source>
</evidence>
<dbReference type="InterPro" id="IPR004843">
    <property type="entry name" value="Calcineurin-like_PHP"/>
</dbReference>
<dbReference type="Pfam" id="PF00149">
    <property type="entry name" value="Metallophos"/>
    <property type="match status" value="1"/>
</dbReference>
<dbReference type="EMBL" id="UHIO01000001">
    <property type="protein sequence ID" value="SUP41105.1"/>
    <property type="molecule type" value="Genomic_DNA"/>
</dbReference>
<dbReference type="SUPFAM" id="SSF56300">
    <property type="entry name" value="Metallo-dependent phosphatases"/>
    <property type="match status" value="1"/>
</dbReference>
<dbReference type="RefSeq" id="WP_115309729.1">
    <property type="nucleotide sequence ID" value="NZ_UHIO01000001.1"/>
</dbReference>
<sequence>MLYITGDLHGDKSTIRGYLDTLKETTKDDILIIAGDFGLPWWSPLTSYWKNYKDVKLLKLLADGPFTTCFIDGNHENFNQLAKYPLEEKWGGLVQNIEGCYHLMRGEIYTMETSRIFTFGGATSTDKEWRTPKLSWWPQEVCSEEERIHAIDKLNACNWEVDYVITHTAPKQFKSLYKKALSTKNEPCETADFLTEIYKKIIYKCWYFGHFHDDISDNNLKARLIYNDIVEMK</sequence>
<reference evidence="2 3" key="1">
    <citation type="submission" date="2018-06" db="EMBL/GenBank/DDBJ databases">
        <authorList>
            <consortium name="Pathogen Informatics"/>
            <person name="Doyle S."/>
        </authorList>
    </citation>
    <scope>NUCLEOTIDE SEQUENCE [LARGE SCALE GENOMIC DNA]</scope>
    <source>
        <strain evidence="2 3">NCTC12020</strain>
    </source>
</reference>
<organism evidence="2 3">
    <name type="scientific">Veillonella criceti</name>
    <dbReference type="NCBI Taxonomy" id="103891"/>
    <lineage>
        <taxon>Bacteria</taxon>
        <taxon>Bacillati</taxon>
        <taxon>Bacillota</taxon>
        <taxon>Negativicutes</taxon>
        <taxon>Veillonellales</taxon>
        <taxon>Veillonellaceae</taxon>
        <taxon>Veillonella</taxon>
    </lineage>
</organism>